<name>A0A223EJT7_9BACI</name>
<proteinExistence type="predicted"/>
<dbReference type="Pfam" id="PF01738">
    <property type="entry name" value="DLH"/>
    <property type="match status" value="1"/>
</dbReference>
<dbReference type="InterPro" id="IPR051049">
    <property type="entry name" value="Dienelactone_hydrolase-like"/>
</dbReference>
<evidence type="ECO:0000259" key="1">
    <source>
        <dbReference type="Pfam" id="PF01738"/>
    </source>
</evidence>
<dbReference type="GO" id="GO:0016787">
    <property type="term" value="F:hydrolase activity"/>
    <property type="evidence" value="ECO:0007669"/>
    <property type="project" value="InterPro"/>
</dbReference>
<accession>A0A223EJT7</accession>
<reference evidence="2 3" key="1">
    <citation type="submission" date="2016-10" db="EMBL/GenBank/DDBJ databases">
        <title>The whole genome sequencing and assembly of Bacillus simplex DSM 1321 strain.</title>
        <authorList>
            <person name="Park M.-K."/>
            <person name="Lee Y.-J."/>
            <person name="Yi H."/>
            <person name="Bahn Y.-S."/>
            <person name="Kim J.F."/>
            <person name="Lee D.-W."/>
        </authorList>
    </citation>
    <scope>NUCLEOTIDE SEQUENCE [LARGE SCALE GENOMIC DNA]</scope>
    <source>
        <strain evidence="2 3">DSM 1321</strain>
    </source>
</reference>
<dbReference type="SUPFAM" id="SSF53474">
    <property type="entry name" value="alpha/beta-Hydrolases"/>
    <property type="match status" value="1"/>
</dbReference>
<dbReference type="InterPro" id="IPR029058">
    <property type="entry name" value="AB_hydrolase_fold"/>
</dbReference>
<evidence type="ECO:0000313" key="2">
    <source>
        <dbReference type="EMBL" id="ASS95494.1"/>
    </source>
</evidence>
<dbReference type="GeneID" id="56474502"/>
<gene>
    <name evidence="2" type="ORF">BS1321_17215</name>
</gene>
<dbReference type="InterPro" id="IPR002925">
    <property type="entry name" value="Dienelactn_hydro"/>
</dbReference>
<dbReference type="EMBL" id="CP017704">
    <property type="protein sequence ID" value="ASS95494.1"/>
    <property type="molecule type" value="Genomic_DNA"/>
</dbReference>
<dbReference type="PANTHER" id="PTHR46623">
    <property type="entry name" value="CARBOXYMETHYLENEBUTENOLIDASE-RELATED"/>
    <property type="match status" value="1"/>
</dbReference>
<dbReference type="Gene3D" id="3.40.50.1820">
    <property type="entry name" value="alpha/beta hydrolase"/>
    <property type="match status" value="1"/>
</dbReference>
<dbReference type="PANTHER" id="PTHR46623:SF6">
    <property type="entry name" value="ALPHA_BETA-HYDROLASES SUPERFAMILY PROTEIN"/>
    <property type="match status" value="1"/>
</dbReference>
<dbReference type="RefSeq" id="WP_063236238.1">
    <property type="nucleotide sequence ID" value="NZ_BCVO01000041.1"/>
</dbReference>
<dbReference type="AlphaFoldDB" id="A0A223EJT7"/>
<organism evidence="2 3">
    <name type="scientific">Peribacillus simplex NBRC 15720 = DSM 1321</name>
    <dbReference type="NCBI Taxonomy" id="1349754"/>
    <lineage>
        <taxon>Bacteria</taxon>
        <taxon>Bacillati</taxon>
        <taxon>Bacillota</taxon>
        <taxon>Bacilli</taxon>
        <taxon>Bacillales</taxon>
        <taxon>Bacillaceae</taxon>
        <taxon>Peribacillus</taxon>
    </lineage>
</organism>
<feature type="domain" description="Dienelactone hydrolase" evidence="1">
    <location>
        <begin position="8"/>
        <end position="194"/>
    </location>
</feature>
<evidence type="ECO:0000313" key="3">
    <source>
        <dbReference type="Proteomes" id="UP000214618"/>
    </source>
</evidence>
<protein>
    <recommendedName>
        <fullName evidence="1">Dienelactone hydrolase domain-containing protein</fullName>
    </recommendedName>
</protein>
<sequence>MLHIQKKSDTVIIIIHEIYGLNQHMQVFCESLSNQDFDVICPNLLERETPFDYSQEEAAYRHFMENIGFTGALHKIKEILSEIKDEYQKIFILGFSAGATVAWLCSEEECVDGIVGYYGSRIRNYAELAPRCPALLFFPLEEPSFNVDELISALERKNVEVHKFNGKHGFSDPYNSNHHIESAQEAFSNMMKFFMMN</sequence>
<dbReference type="OrthoDB" id="115291at2"/>
<dbReference type="Proteomes" id="UP000214618">
    <property type="component" value="Chromosome"/>
</dbReference>